<dbReference type="GO" id="GO:0005507">
    <property type="term" value="F:copper ion binding"/>
    <property type="evidence" value="ECO:0007669"/>
    <property type="project" value="TreeGrafter"/>
</dbReference>
<evidence type="ECO:0000256" key="5">
    <source>
        <dbReference type="ARBA" id="ARBA00022692"/>
    </source>
</evidence>
<dbReference type="CDD" id="cd00371">
    <property type="entry name" value="HMA"/>
    <property type="match status" value="1"/>
</dbReference>
<comment type="similarity">
    <text evidence="2">Belongs to the cation transport ATPase (P-type) (TC 3.A.3) family. Type IB subfamily.</text>
</comment>
<keyword evidence="5 13" id="KW-0812">Transmembrane</keyword>
<dbReference type="PROSITE" id="PS50846">
    <property type="entry name" value="HMA_2"/>
    <property type="match status" value="1"/>
</dbReference>
<evidence type="ECO:0000256" key="3">
    <source>
        <dbReference type="ARBA" id="ARBA00022448"/>
    </source>
</evidence>
<keyword evidence="10 13" id="KW-1133">Transmembrane helix</keyword>
<feature type="transmembrane region" description="Helical" evidence="13">
    <location>
        <begin position="421"/>
        <end position="450"/>
    </location>
</feature>
<evidence type="ECO:0000256" key="12">
    <source>
        <dbReference type="ARBA" id="ARBA00023136"/>
    </source>
</evidence>
<dbReference type="InterPro" id="IPR001757">
    <property type="entry name" value="P_typ_ATPase"/>
</dbReference>
<dbReference type="PANTHER" id="PTHR43520:SF8">
    <property type="entry name" value="P-TYPE CU(+) TRANSPORTER"/>
    <property type="match status" value="1"/>
</dbReference>
<feature type="transmembrane region" description="Helical" evidence="13">
    <location>
        <begin position="207"/>
        <end position="229"/>
    </location>
</feature>
<keyword evidence="7" id="KW-0547">Nucleotide-binding</keyword>
<dbReference type="InterPro" id="IPR036412">
    <property type="entry name" value="HAD-like_sf"/>
</dbReference>
<dbReference type="GO" id="GO:0043682">
    <property type="term" value="F:P-type divalent copper transporter activity"/>
    <property type="evidence" value="ECO:0007669"/>
    <property type="project" value="TreeGrafter"/>
</dbReference>
<evidence type="ECO:0000256" key="7">
    <source>
        <dbReference type="ARBA" id="ARBA00022741"/>
    </source>
</evidence>
<evidence type="ECO:0000256" key="10">
    <source>
        <dbReference type="ARBA" id="ARBA00022989"/>
    </source>
</evidence>
<comment type="subcellular location">
    <subcellularLocation>
        <location evidence="1">Cell membrane</location>
        <topology evidence="1">Multi-pass membrane protein</topology>
    </subcellularLocation>
</comment>
<dbReference type="InterPro" id="IPR044492">
    <property type="entry name" value="P_typ_ATPase_HD_dom"/>
</dbReference>
<dbReference type="OrthoDB" id="8588at2157"/>
<keyword evidence="9" id="KW-1278">Translocase</keyword>
<organism evidence="15 16">
    <name type="scientific">Methanobacterium alkalithermotolerans</name>
    <dbReference type="NCBI Taxonomy" id="2731220"/>
    <lineage>
        <taxon>Archaea</taxon>
        <taxon>Methanobacteriati</taxon>
        <taxon>Methanobacteriota</taxon>
        <taxon>Methanomada group</taxon>
        <taxon>Methanobacteria</taxon>
        <taxon>Methanobacteriales</taxon>
        <taxon>Methanobacteriaceae</taxon>
        <taxon>Methanobacterium</taxon>
    </lineage>
</organism>
<dbReference type="InterPro" id="IPR023298">
    <property type="entry name" value="ATPase_P-typ_TM_dom_sf"/>
</dbReference>
<dbReference type="InterPro" id="IPR023214">
    <property type="entry name" value="HAD_sf"/>
</dbReference>
<dbReference type="InterPro" id="IPR008250">
    <property type="entry name" value="ATPase_P-typ_transduc_dom_A_sf"/>
</dbReference>
<sequence length="780" mass="84521">MVEDKTKKETVTINVTGMHCTSCALNIEKKLKGTDGVSQAQVNYSTGKANVEYSPDKIAKKEILDAVEDSGFKGFFIHEEEAEYATDPITGMRLLKSRAIKKSFGGRDYYFTDEHSLRKFQAPEEELKTMKKRVALALSGVIILGVARVVATVSLAAGVSLISMAPIPSLPWFTWGYWLFLLTTPIQFIAGYGFYKGAYYAVKNRSLNMDFLVAMGTLTAWTYSSFVLFFPGVLPVTERDVYFEVSAVIIAFVLVGKFMEDYIKQRSSAAVRKLLDLRPKTAQVIRDGVETTVLAETIRVGEIVVVRPGESIPVDGVVTEGESSIDQSMVTGESIPVSCRVGQEVIGATINKQGLIKFRATKVGSQTTLMQIIKLVEDAQSSSAPIQRLADRVSSYFVPIVVSIALLTLAGWTLAGDFTAGILAFVAVLIISCPCALGIATPAALMVGVGKGAENGILIRGGEYLERTHQLNKVFFDKTGTLTRGKPEVTQIISPDPDETLKLAAMAEKGSEHPLAEAIIKKAEEMDVEIPDAAGFKTTPGQGITAWWDDKALVLGNRKMMEDNNLDITPQEDEIQGLETEGNTVIMVAYDKQVRGLIAIADTLKDHSKVVVKELDSMGIESVMLTGDNERTAQAIASQIGIRNVYSDLLPQDKLEVIKKLQQEGNVVAMVGDGINDAPALAQADIGISLGSGTDVAKETGGIILVNDDLRDVVAGIKLSKATMKKIRQNLFWSFFYNTAAIPLAALGFLNPMIAAAAMSLSSLSVVTNSALLKRLKFKR</sequence>
<dbReference type="Gene3D" id="3.30.70.100">
    <property type="match status" value="1"/>
</dbReference>
<dbReference type="InterPro" id="IPR006121">
    <property type="entry name" value="HMA_dom"/>
</dbReference>
<reference evidence="15" key="1">
    <citation type="submission" date="2020-07" db="EMBL/GenBank/DDBJ databases">
        <title>Methanobacterium. sp. MethCan genome.</title>
        <authorList>
            <person name="Postec A."/>
            <person name="Quemeneur M."/>
        </authorList>
    </citation>
    <scope>NUCLEOTIDE SEQUENCE</scope>
    <source>
        <strain evidence="15">MethCAN</strain>
    </source>
</reference>
<dbReference type="InterPro" id="IPR018303">
    <property type="entry name" value="ATPase_P-typ_P_site"/>
</dbReference>
<dbReference type="SUPFAM" id="SSF56784">
    <property type="entry name" value="HAD-like"/>
    <property type="match status" value="1"/>
</dbReference>
<evidence type="ECO:0000256" key="9">
    <source>
        <dbReference type="ARBA" id="ARBA00022967"/>
    </source>
</evidence>
<dbReference type="Gene3D" id="3.40.50.1000">
    <property type="entry name" value="HAD superfamily/HAD-like"/>
    <property type="match status" value="1"/>
</dbReference>
<feature type="transmembrane region" description="Helical" evidence="13">
    <location>
        <begin position="241"/>
        <end position="259"/>
    </location>
</feature>
<evidence type="ECO:0000256" key="6">
    <source>
        <dbReference type="ARBA" id="ARBA00022723"/>
    </source>
</evidence>
<evidence type="ECO:0000256" key="11">
    <source>
        <dbReference type="ARBA" id="ARBA00023065"/>
    </source>
</evidence>
<dbReference type="GO" id="GO:0016887">
    <property type="term" value="F:ATP hydrolysis activity"/>
    <property type="evidence" value="ECO:0007669"/>
    <property type="project" value="InterPro"/>
</dbReference>
<keyword evidence="4" id="KW-1003">Cell membrane</keyword>
<dbReference type="Pfam" id="PF00403">
    <property type="entry name" value="HMA"/>
    <property type="match status" value="1"/>
</dbReference>
<dbReference type="SFLD" id="SFLDG00002">
    <property type="entry name" value="C1.7:_P-type_atpase_like"/>
    <property type="match status" value="1"/>
</dbReference>
<dbReference type="InterPro" id="IPR036163">
    <property type="entry name" value="HMA_dom_sf"/>
</dbReference>
<evidence type="ECO:0000256" key="4">
    <source>
        <dbReference type="ARBA" id="ARBA00022475"/>
    </source>
</evidence>
<dbReference type="PROSITE" id="PS01047">
    <property type="entry name" value="HMA_1"/>
    <property type="match status" value="1"/>
</dbReference>
<dbReference type="EMBL" id="CP058560">
    <property type="protein sequence ID" value="QUH22565.1"/>
    <property type="molecule type" value="Genomic_DNA"/>
</dbReference>
<dbReference type="GO" id="GO:0005886">
    <property type="term" value="C:plasma membrane"/>
    <property type="evidence" value="ECO:0007669"/>
    <property type="project" value="UniProtKB-SubCell"/>
</dbReference>
<dbReference type="PANTHER" id="PTHR43520">
    <property type="entry name" value="ATP7, ISOFORM B"/>
    <property type="match status" value="1"/>
</dbReference>
<dbReference type="FunFam" id="2.70.150.10:FF:000020">
    <property type="entry name" value="Copper-exporting P-type ATPase A"/>
    <property type="match status" value="1"/>
</dbReference>
<dbReference type="CDD" id="cd02094">
    <property type="entry name" value="P-type_ATPase_Cu-like"/>
    <property type="match status" value="1"/>
</dbReference>
<dbReference type="PROSITE" id="PS00154">
    <property type="entry name" value="ATPASE_E1_E2"/>
    <property type="match status" value="1"/>
</dbReference>
<dbReference type="KEGG" id="meme:HYG87_01670"/>
<dbReference type="RefSeq" id="WP_211533509.1">
    <property type="nucleotide sequence ID" value="NZ_CP058560.1"/>
</dbReference>
<dbReference type="InterPro" id="IPR027256">
    <property type="entry name" value="P-typ_ATPase_IB"/>
</dbReference>
<keyword evidence="16" id="KW-1185">Reference proteome</keyword>
<dbReference type="PROSITE" id="PS01229">
    <property type="entry name" value="COF_2"/>
    <property type="match status" value="1"/>
</dbReference>
<dbReference type="PRINTS" id="PR00119">
    <property type="entry name" value="CATATPASE"/>
</dbReference>
<keyword evidence="11" id="KW-0406">Ion transport</keyword>
<name>A0A8T8K4Z8_9EURY</name>
<feature type="transmembrane region" description="Helical" evidence="13">
    <location>
        <begin position="731"/>
        <end position="750"/>
    </location>
</feature>
<protein>
    <submittedName>
        <fullName evidence="15">Heavy metal translocating P-type ATPase</fullName>
    </submittedName>
</protein>
<dbReference type="Pfam" id="PF00702">
    <property type="entry name" value="Hydrolase"/>
    <property type="match status" value="1"/>
</dbReference>
<feature type="transmembrane region" description="Helical" evidence="13">
    <location>
        <begin position="134"/>
        <end position="163"/>
    </location>
</feature>
<feature type="transmembrane region" description="Helical" evidence="13">
    <location>
        <begin position="396"/>
        <end position="415"/>
    </location>
</feature>
<dbReference type="SUPFAM" id="SSF81653">
    <property type="entry name" value="Calcium ATPase, transduction domain A"/>
    <property type="match status" value="1"/>
</dbReference>
<proteinExistence type="inferred from homology"/>
<evidence type="ECO:0000256" key="1">
    <source>
        <dbReference type="ARBA" id="ARBA00004651"/>
    </source>
</evidence>
<evidence type="ECO:0000313" key="16">
    <source>
        <dbReference type="Proteomes" id="UP000681041"/>
    </source>
</evidence>
<dbReference type="SUPFAM" id="SSF55008">
    <property type="entry name" value="HMA, heavy metal-associated domain"/>
    <property type="match status" value="1"/>
</dbReference>
<keyword evidence="3" id="KW-0813">Transport</keyword>
<dbReference type="FunFam" id="3.30.70.100:FF:000005">
    <property type="entry name" value="Copper-exporting P-type ATPase A"/>
    <property type="match status" value="1"/>
</dbReference>
<dbReference type="GeneID" id="64819432"/>
<evidence type="ECO:0000256" key="8">
    <source>
        <dbReference type="ARBA" id="ARBA00022840"/>
    </source>
</evidence>
<dbReference type="NCBIfam" id="TIGR01511">
    <property type="entry name" value="ATPase-IB1_Cu"/>
    <property type="match status" value="1"/>
</dbReference>
<dbReference type="Pfam" id="PF00122">
    <property type="entry name" value="E1-E2_ATPase"/>
    <property type="match status" value="1"/>
</dbReference>
<dbReference type="Gene3D" id="3.40.1110.10">
    <property type="entry name" value="Calcium-transporting ATPase, cytoplasmic domain N"/>
    <property type="match status" value="1"/>
</dbReference>
<dbReference type="SUPFAM" id="SSF81665">
    <property type="entry name" value="Calcium ATPase, transmembrane domain M"/>
    <property type="match status" value="1"/>
</dbReference>
<evidence type="ECO:0000256" key="13">
    <source>
        <dbReference type="SAM" id="Phobius"/>
    </source>
</evidence>
<accession>A0A8T8K4Z8</accession>
<evidence type="ECO:0000313" key="15">
    <source>
        <dbReference type="EMBL" id="QUH22565.1"/>
    </source>
</evidence>
<keyword evidence="12 13" id="KW-0472">Membrane</keyword>
<dbReference type="GO" id="GO:0055070">
    <property type="term" value="P:copper ion homeostasis"/>
    <property type="evidence" value="ECO:0007669"/>
    <property type="project" value="TreeGrafter"/>
</dbReference>
<dbReference type="InterPro" id="IPR017969">
    <property type="entry name" value="Heavy-metal-associated_CS"/>
</dbReference>
<dbReference type="GO" id="GO:0005524">
    <property type="term" value="F:ATP binding"/>
    <property type="evidence" value="ECO:0007669"/>
    <property type="project" value="UniProtKB-KW"/>
</dbReference>
<evidence type="ECO:0000256" key="2">
    <source>
        <dbReference type="ARBA" id="ARBA00006024"/>
    </source>
</evidence>
<dbReference type="SFLD" id="SFLDF00027">
    <property type="entry name" value="p-type_atpase"/>
    <property type="match status" value="1"/>
</dbReference>
<evidence type="ECO:0000259" key="14">
    <source>
        <dbReference type="PROSITE" id="PS50846"/>
    </source>
</evidence>
<dbReference type="NCBIfam" id="TIGR01494">
    <property type="entry name" value="ATPase_P-type"/>
    <property type="match status" value="1"/>
</dbReference>
<dbReference type="FunFam" id="3.40.50.1000:FF:000020">
    <property type="entry name" value="Probable cation-transporting P-type ATPase"/>
    <property type="match status" value="1"/>
</dbReference>
<feature type="transmembrane region" description="Helical" evidence="13">
    <location>
        <begin position="756"/>
        <end position="773"/>
    </location>
</feature>
<feature type="transmembrane region" description="Helical" evidence="13">
    <location>
        <begin position="175"/>
        <end position="195"/>
    </location>
</feature>
<gene>
    <name evidence="15" type="ORF">HYG87_01670</name>
</gene>
<keyword evidence="6" id="KW-0479">Metal-binding</keyword>
<feature type="domain" description="HMA" evidence="14">
    <location>
        <begin position="9"/>
        <end position="75"/>
    </location>
</feature>
<dbReference type="NCBIfam" id="TIGR01525">
    <property type="entry name" value="ATPase-IB_hvy"/>
    <property type="match status" value="1"/>
</dbReference>
<dbReference type="SFLD" id="SFLDS00003">
    <property type="entry name" value="Haloacid_Dehalogenase"/>
    <property type="match status" value="1"/>
</dbReference>
<dbReference type="InterPro" id="IPR023299">
    <property type="entry name" value="ATPase_P-typ_cyto_dom_N"/>
</dbReference>
<dbReference type="Gene3D" id="2.70.150.10">
    <property type="entry name" value="Calcium-transporting ATPase, cytoplasmic transduction domain A"/>
    <property type="match status" value="1"/>
</dbReference>
<dbReference type="PRINTS" id="PR00943">
    <property type="entry name" value="CUATPASE"/>
</dbReference>
<dbReference type="Proteomes" id="UP000681041">
    <property type="component" value="Chromosome"/>
</dbReference>
<keyword evidence="8" id="KW-0067">ATP-binding</keyword>
<dbReference type="AlphaFoldDB" id="A0A8T8K4Z8"/>
<dbReference type="InterPro" id="IPR059000">
    <property type="entry name" value="ATPase_P-type_domA"/>
</dbReference>